<evidence type="ECO:0000256" key="7">
    <source>
        <dbReference type="ARBA" id="ARBA00023004"/>
    </source>
</evidence>
<evidence type="ECO:0000313" key="12">
    <source>
        <dbReference type="EMBL" id="PMD36722.1"/>
    </source>
</evidence>
<gene>
    <name evidence="12" type="ORF">L207DRAFT_546126</name>
</gene>
<evidence type="ECO:0000256" key="9">
    <source>
        <dbReference type="PIRSR" id="PIRSR602401-1"/>
    </source>
</evidence>
<evidence type="ECO:0000256" key="8">
    <source>
        <dbReference type="ARBA" id="ARBA00023136"/>
    </source>
</evidence>
<dbReference type="PROSITE" id="PS00086">
    <property type="entry name" value="CYTOCHROME_P450"/>
    <property type="match status" value="1"/>
</dbReference>
<dbReference type="GO" id="GO:0004497">
    <property type="term" value="F:monooxygenase activity"/>
    <property type="evidence" value="ECO:0007669"/>
    <property type="project" value="UniProtKB-KW"/>
</dbReference>
<evidence type="ECO:0000256" key="10">
    <source>
        <dbReference type="RuleBase" id="RU000461"/>
    </source>
</evidence>
<name>A0A2J6RDY2_HYAVF</name>
<dbReference type="InterPro" id="IPR036396">
    <property type="entry name" value="Cyt_P450_sf"/>
</dbReference>
<feature type="binding site" description="axial binding residue" evidence="9">
    <location>
        <position position="488"/>
    </location>
    <ligand>
        <name>heme</name>
        <dbReference type="ChEBI" id="CHEBI:30413"/>
    </ligand>
    <ligandPart>
        <name>Fe</name>
        <dbReference type="ChEBI" id="CHEBI:18248"/>
    </ligandPart>
</feature>
<dbReference type="PANTHER" id="PTHR24282:SF211">
    <property type="entry name" value="CYTOCHROME P450-RELATED"/>
    <property type="match status" value="1"/>
</dbReference>
<keyword evidence="3 11" id="KW-0812">Transmembrane</keyword>
<evidence type="ECO:0000256" key="4">
    <source>
        <dbReference type="ARBA" id="ARBA00022723"/>
    </source>
</evidence>
<dbReference type="InterPro" id="IPR001128">
    <property type="entry name" value="Cyt_P450"/>
</dbReference>
<protein>
    <submittedName>
        <fullName evidence="12">Cytochrome P450 monooxygenase-like protein</fullName>
    </submittedName>
</protein>
<dbReference type="InterPro" id="IPR017972">
    <property type="entry name" value="Cyt_P450_CS"/>
</dbReference>
<evidence type="ECO:0000256" key="11">
    <source>
        <dbReference type="SAM" id="Phobius"/>
    </source>
</evidence>
<keyword evidence="13" id="KW-1185">Reference proteome</keyword>
<evidence type="ECO:0000256" key="3">
    <source>
        <dbReference type="ARBA" id="ARBA00022692"/>
    </source>
</evidence>
<dbReference type="InterPro" id="IPR002401">
    <property type="entry name" value="Cyt_P450_E_grp-I"/>
</dbReference>
<evidence type="ECO:0000256" key="1">
    <source>
        <dbReference type="ARBA" id="ARBA00004370"/>
    </source>
</evidence>
<evidence type="ECO:0000313" key="13">
    <source>
        <dbReference type="Proteomes" id="UP000235786"/>
    </source>
</evidence>
<keyword evidence="7 9" id="KW-0408">Iron</keyword>
<feature type="transmembrane region" description="Helical" evidence="11">
    <location>
        <begin position="236"/>
        <end position="257"/>
    </location>
</feature>
<dbReference type="AlphaFoldDB" id="A0A2J6RDY2"/>
<comment type="subcellular location">
    <subcellularLocation>
        <location evidence="1">Membrane</location>
    </subcellularLocation>
</comment>
<dbReference type="GO" id="GO:0020037">
    <property type="term" value="F:heme binding"/>
    <property type="evidence" value="ECO:0007669"/>
    <property type="project" value="InterPro"/>
</dbReference>
<comment type="cofactor">
    <cofactor evidence="9">
        <name>heme</name>
        <dbReference type="ChEBI" id="CHEBI:30413"/>
    </cofactor>
</comment>
<dbReference type="PANTHER" id="PTHR24282">
    <property type="entry name" value="CYTOCHROME P450 FAMILY MEMBER"/>
    <property type="match status" value="1"/>
</dbReference>
<dbReference type="CDD" id="cd11070">
    <property type="entry name" value="CYP56-like"/>
    <property type="match status" value="1"/>
</dbReference>
<dbReference type="GO" id="GO:0005506">
    <property type="term" value="F:iron ion binding"/>
    <property type="evidence" value="ECO:0007669"/>
    <property type="project" value="InterPro"/>
</dbReference>
<proteinExistence type="inferred from homology"/>
<sequence>MMAVLSIVLSIAVALISWPILNLLKNYFKARSIGLPIIINPIGLFNPIWILTHRRLLPLFKSLPFGLGDWIVYSGFVSVFTNRYRLHDKHGPAYLLVTPTEISFFVDDPELVEEIVGKRKDIIKADETNEALNIFGTNVLTLNGDDWARHRRITTPPFNERNSNNVWKESLAQATGMLQTWTSQDKDGVSETAGDTMTLALHVLIAGGLGKSYSFAGGVGSLAEGHTMSYRDALKIILLNILPAVILGSLPPIPSFLLTKRIREIGVAVTEFKSHMNEMVKEERTRVNKLDSEKDNLLTALVRASDAANQGKGRNSLSHDEIMGNLFIYNVAGHDTTANTICYAIYMLAAQPEWQHWLGEEIDSVFAGNDNVETWEYEKAFPKLKRCLALMYETLRLYGPVVFIPRYTGTGSPTLKLKGKEYTLPPKTFIILGTGSLHTAPALWGSDSLSFHPDRWISKIDGTTDLEHENLKPMPVGYLPWSIGPRSCPGKKFAQVEFVAVIAHLFRRHRVKAMWALTETQETVKKRIFETLEDSGLEVTVKMYHPEKVKLIWEERT</sequence>
<dbReference type="PRINTS" id="PR00385">
    <property type="entry name" value="P450"/>
</dbReference>
<dbReference type="Proteomes" id="UP000235786">
    <property type="component" value="Unassembled WGS sequence"/>
</dbReference>
<dbReference type="Pfam" id="PF00067">
    <property type="entry name" value="p450"/>
    <property type="match status" value="1"/>
</dbReference>
<keyword evidence="8 11" id="KW-0472">Membrane</keyword>
<reference evidence="12 13" key="1">
    <citation type="submission" date="2016-04" db="EMBL/GenBank/DDBJ databases">
        <title>A degradative enzymes factory behind the ericoid mycorrhizal symbiosis.</title>
        <authorList>
            <consortium name="DOE Joint Genome Institute"/>
            <person name="Martino E."/>
            <person name="Morin E."/>
            <person name="Grelet G."/>
            <person name="Kuo A."/>
            <person name="Kohler A."/>
            <person name="Daghino S."/>
            <person name="Barry K."/>
            <person name="Choi C."/>
            <person name="Cichocki N."/>
            <person name="Clum A."/>
            <person name="Copeland A."/>
            <person name="Hainaut M."/>
            <person name="Haridas S."/>
            <person name="Labutti K."/>
            <person name="Lindquist E."/>
            <person name="Lipzen A."/>
            <person name="Khouja H.-R."/>
            <person name="Murat C."/>
            <person name="Ohm R."/>
            <person name="Olson A."/>
            <person name="Spatafora J."/>
            <person name="Veneault-Fourrey C."/>
            <person name="Henrissat B."/>
            <person name="Grigoriev I."/>
            <person name="Martin F."/>
            <person name="Perotto S."/>
        </authorList>
    </citation>
    <scope>NUCLEOTIDE SEQUENCE [LARGE SCALE GENOMIC DNA]</scope>
    <source>
        <strain evidence="12 13">F</strain>
    </source>
</reference>
<evidence type="ECO:0000256" key="2">
    <source>
        <dbReference type="ARBA" id="ARBA00022617"/>
    </source>
</evidence>
<keyword evidence="2 9" id="KW-0349">Heme</keyword>
<keyword evidence="5 11" id="KW-1133">Transmembrane helix</keyword>
<evidence type="ECO:0000256" key="6">
    <source>
        <dbReference type="ARBA" id="ARBA00023002"/>
    </source>
</evidence>
<dbReference type="GO" id="GO:0016020">
    <property type="term" value="C:membrane"/>
    <property type="evidence" value="ECO:0007669"/>
    <property type="project" value="UniProtKB-SubCell"/>
</dbReference>
<keyword evidence="10 12" id="KW-0503">Monooxygenase</keyword>
<comment type="similarity">
    <text evidence="10">Belongs to the cytochrome P450 family.</text>
</comment>
<accession>A0A2J6RDY2</accession>
<organism evidence="12 13">
    <name type="scientific">Hyaloscypha variabilis (strain UAMH 11265 / GT02V1 / F)</name>
    <name type="common">Meliniomyces variabilis</name>
    <dbReference type="NCBI Taxonomy" id="1149755"/>
    <lineage>
        <taxon>Eukaryota</taxon>
        <taxon>Fungi</taxon>
        <taxon>Dikarya</taxon>
        <taxon>Ascomycota</taxon>
        <taxon>Pezizomycotina</taxon>
        <taxon>Leotiomycetes</taxon>
        <taxon>Helotiales</taxon>
        <taxon>Hyaloscyphaceae</taxon>
        <taxon>Hyaloscypha</taxon>
        <taxon>Hyaloscypha variabilis</taxon>
    </lineage>
</organism>
<keyword evidence="4 9" id="KW-0479">Metal-binding</keyword>
<dbReference type="InterPro" id="IPR050665">
    <property type="entry name" value="Cytochrome_P450_Monooxygen"/>
</dbReference>
<dbReference type="Gene3D" id="1.10.630.10">
    <property type="entry name" value="Cytochrome P450"/>
    <property type="match status" value="1"/>
</dbReference>
<evidence type="ECO:0000256" key="5">
    <source>
        <dbReference type="ARBA" id="ARBA00022989"/>
    </source>
</evidence>
<keyword evidence="6 10" id="KW-0560">Oxidoreductase</keyword>
<dbReference type="STRING" id="1149755.A0A2J6RDY2"/>
<dbReference type="OrthoDB" id="1470350at2759"/>
<dbReference type="SUPFAM" id="SSF48264">
    <property type="entry name" value="Cytochrome P450"/>
    <property type="match status" value="1"/>
</dbReference>
<dbReference type="PRINTS" id="PR00463">
    <property type="entry name" value="EP450I"/>
</dbReference>
<dbReference type="EMBL" id="KZ613950">
    <property type="protein sequence ID" value="PMD36722.1"/>
    <property type="molecule type" value="Genomic_DNA"/>
</dbReference>
<feature type="transmembrane region" description="Helical" evidence="11">
    <location>
        <begin position="33"/>
        <end position="52"/>
    </location>
</feature>
<dbReference type="GO" id="GO:0016705">
    <property type="term" value="F:oxidoreductase activity, acting on paired donors, with incorporation or reduction of molecular oxygen"/>
    <property type="evidence" value="ECO:0007669"/>
    <property type="project" value="InterPro"/>
</dbReference>